<evidence type="ECO:0000313" key="1">
    <source>
        <dbReference type="EMBL" id="OAM31276.1"/>
    </source>
</evidence>
<evidence type="ECO:0000313" key="2">
    <source>
        <dbReference type="Proteomes" id="UP000077885"/>
    </source>
</evidence>
<keyword evidence="2" id="KW-1185">Reference proteome</keyword>
<gene>
    <name evidence="1" type="ORF">A7P95_01965</name>
</gene>
<organism evidence="1 2">
    <name type="scientific">Eikenella longinqua</name>
    <dbReference type="NCBI Taxonomy" id="1795827"/>
    <lineage>
        <taxon>Bacteria</taxon>
        <taxon>Pseudomonadati</taxon>
        <taxon>Pseudomonadota</taxon>
        <taxon>Betaproteobacteria</taxon>
        <taxon>Neisseriales</taxon>
        <taxon>Neisseriaceae</taxon>
        <taxon>Eikenella</taxon>
    </lineage>
</organism>
<sequence>MSELDRLNLERHSRHGRDNLSRGDAVLHDLIVRAESWRHTAQALEARLPAKLRGCCRAVRVREGVLVWYADNNMAAARLRMLSPSLLGAWQAVCPEARQVQVKVSPREQEREPVKQAHLSRAAAEKCREMAEGLARHPELAEALRRLARHADEDVEED</sequence>
<reference evidence="2" key="1">
    <citation type="submission" date="2016-05" db="EMBL/GenBank/DDBJ databases">
        <title>Draft genome of Corynebacterium afermentans subsp. afermentans LCDC 88199T.</title>
        <authorList>
            <person name="Bernier A.-M."/>
            <person name="Bernard K."/>
        </authorList>
    </citation>
    <scope>NUCLEOTIDE SEQUENCE [LARGE SCALE GENOMIC DNA]</scope>
    <source>
        <strain evidence="2">NML02-A-017</strain>
    </source>
</reference>
<dbReference type="AlphaFoldDB" id="A0A1A9S2I8"/>
<dbReference type="Pfam" id="PF05258">
    <property type="entry name" value="DciA"/>
    <property type="match status" value="1"/>
</dbReference>
<dbReference type="OrthoDB" id="8611502at2"/>
<dbReference type="RefSeq" id="WP_067590292.1">
    <property type="nucleotide sequence ID" value="NZ_LXSL01000011.1"/>
</dbReference>
<evidence type="ECO:0008006" key="3">
    <source>
        <dbReference type="Google" id="ProtNLM"/>
    </source>
</evidence>
<accession>A0A1A9S2I8</accession>
<name>A0A1A9S2I8_9NEIS</name>
<dbReference type="EMBL" id="LXSL01000011">
    <property type="protein sequence ID" value="OAM31276.1"/>
    <property type="molecule type" value="Genomic_DNA"/>
</dbReference>
<comment type="caution">
    <text evidence="1">The sequence shown here is derived from an EMBL/GenBank/DDBJ whole genome shotgun (WGS) entry which is preliminary data.</text>
</comment>
<dbReference type="Proteomes" id="UP000077885">
    <property type="component" value="Unassembled WGS sequence"/>
</dbReference>
<proteinExistence type="predicted"/>
<dbReference type="STRING" id="1795827.A7P95_01965"/>
<protein>
    <recommendedName>
        <fullName evidence="3">DUF721 domain-containing protein</fullName>
    </recommendedName>
</protein>
<dbReference type="InterPro" id="IPR007922">
    <property type="entry name" value="DciA-like"/>
</dbReference>